<organism evidence="1 2">
    <name type="scientific">Paraburkholderia steynii</name>
    <dbReference type="NCBI Taxonomy" id="1245441"/>
    <lineage>
        <taxon>Bacteria</taxon>
        <taxon>Pseudomonadati</taxon>
        <taxon>Pseudomonadota</taxon>
        <taxon>Betaproteobacteria</taxon>
        <taxon>Burkholderiales</taxon>
        <taxon>Burkholderiaceae</taxon>
        <taxon>Paraburkholderia</taxon>
    </lineage>
</organism>
<dbReference type="EMBL" id="MWML01000016">
    <property type="protein sequence ID" value="TCG09155.1"/>
    <property type="molecule type" value="Genomic_DNA"/>
</dbReference>
<evidence type="ECO:0000313" key="2">
    <source>
        <dbReference type="Proteomes" id="UP000294200"/>
    </source>
</evidence>
<reference evidence="1 2" key="1">
    <citation type="submission" date="2017-02" db="EMBL/GenBank/DDBJ databases">
        <title>Paraburkholderia sophoroidis sp. nov. and Paraburkholderia steynii sp. nov. rhizobial symbionts of the fynbos legume Hypocalyptus sophoroides.</title>
        <authorList>
            <person name="Steenkamp E.T."/>
            <person name="Beukes C.W."/>
            <person name="Van Zyl E."/>
            <person name="Avontuur J."/>
            <person name="Chan W.Y."/>
            <person name="Hassen A."/>
            <person name="Palmer M."/>
            <person name="Mthombeni L."/>
            <person name="Phalane F."/>
            <person name="Sereme K."/>
            <person name="Venter S.N."/>
        </authorList>
    </citation>
    <scope>NUCLEOTIDE SEQUENCE [LARGE SCALE GENOMIC DNA]</scope>
    <source>
        <strain evidence="1 2">HC1.1ba</strain>
    </source>
</reference>
<name>A0A4R0XJV5_9BURK</name>
<protein>
    <submittedName>
        <fullName evidence="1">Uncharacterized protein</fullName>
    </submittedName>
</protein>
<evidence type="ECO:0000313" key="1">
    <source>
        <dbReference type="EMBL" id="TCG09155.1"/>
    </source>
</evidence>
<proteinExistence type="predicted"/>
<dbReference type="Proteomes" id="UP000294200">
    <property type="component" value="Unassembled WGS sequence"/>
</dbReference>
<comment type="caution">
    <text evidence="1">The sequence shown here is derived from an EMBL/GenBank/DDBJ whole genome shotgun (WGS) entry which is preliminary data.</text>
</comment>
<keyword evidence="2" id="KW-1185">Reference proteome</keyword>
<gene>
    <name evidence="1" type="ORF">BZM27_06945</name>
</gene>
<dbReference type="AlphaFoldDB" id="A0A4R0XJV5"/>
<accession>A0A4R0XJV5</accession>
<sequence>MRRQIAFSHVLVTFDNGVNDGEPATTRRDSMEEVKVLKPSNEGFDVAATGQKLAARLRPHCVLIAR</sequence>